<dbReference type="AlphaFoldDB" id="A0A7R9KGJ4"/>
<feature type="non-terminal residue" evidence="6">
    <location>
        <position position="1"/>
    </location>
</feature>
<dbReference type="OrthoDB" id="95390at2759"/>
<evidence type="ECO:0000313" key="6">
    <source>
        <dbReference type="EMBL" id="CAD7622710.1"/>
    </source>
</evidence>
<reference evidence="6" key="1">
    <citation type="submission" date="2020-11" db="EMBL/GenBank/DDBJ databases">
        <authorList>
            <person name="Tran Van P."/>
        </authorList>
    </citation>
    <scope>NUCLEOTIDE SEQUENCE</scope>
</reference>
<dbReference type="PANTHER" id="PTHR12917:SF1">
    <property type="entry name" value="AT13091P"/>
    <property type="match status" value="1"/>
</dbReference>
<organism evidence="6">
    <name type="scientific">Medioppia subpectinata</name>
    <dbReference type="NCBI Taxonomy" id="1979941"/>
    <lineage>
        <taxon>Eukaryota</taxon>
        <taxon>Metazoa</taxon>
        <taxon>Ecdysozoa</taxon>
        <taxon>Arthropoda</taxon>
        <taxon>Chelicerata</taxon>
        <taxon>Arachnida</taxon>
        <taxon>Acari</taxon>
        <taxon>Acariformes</taxon>
        <taxon>Sarcoptiformes</taxon>
        <taxon>Oribatida</taxon>
        <taxon>Brachypylina</taxon>
        <taxon>Oppioidea</taxon>
        <taxon>Oppiidae</taxon>
        <taxon>Medioppia</taxon>
    </lineage>
</organism>
<dbReference type="GO" id="GO:0004190">
    <property type="term" value="F:aspartic-type endopeptidase activity"/>
    <property type="evidence" value="ECO:0007669"/>
    <property type="project" value="UniProtKB-KW"/>
</dbReference>
<accession>A0A7R9KGJ4</accession>
<dbReference type="InterPro" id="IPR001969">
    <property type="entry name" value="Aspartic_peptidase_AS"/>
</dbReference>
<proteinExistence type="inferred from homology"/>
<sequence>MRMNVCNEWTQIYFPNFWSALQSKDTEELVREMRQIKGKFSPDSDGVSDLKTCHRFIGRLRRQFLMALELRSKQEFAGLFGRKRSALIRLRVSDQTVYAVLDSGADSSLLGSSLARRLGLYHTIDTRRKWRRKTTGFGGEKRSVGQIHALDMELESGRGLRFPFSVIEGFGNILILGLDFLEWFQCCIDFNEKTLLSRAKPVATATAGPMVSAKGVPDLEEFLEKRDYSGAIALLQ</sequence>
<dbReference type="SUPFAM" id="SSF50630">
    <property type="entry name" value="Acid proteases"/>
    <property type="match status" value="1"/>
</dbReference>
<dbReference type="InterPro" id="IPR019103">
    <property type="entry name" value="Peptidase_aspartic_DDI1-type"/>
</dbReference>
<keyword evidence="3" id="KW-0064">Aspartyl protease</keyword>
<evidence type="ECO:0000256" key="1">
    <source>
        <dbReference type="ARBA" id="ARBA00009136"/>
    </source>
</evidence>
<evidence type="ECO:0000256" key="2">
    <source>
        <dbReference type="ARBA" id="ARBA00022670"/>
    </source>
</evidence>
<dbReference type="GO" id="GO:0006508">
    <property type="term" value="P:proteolysis"/>
    <property type="evidence" value="ECO:0007669"/>
    <property type="project" value="UniProtKB-KW"/>
</dbReference>
<name>A0A7R9KGJ4_9ACAR</name>
<evidence type="ECO:0000256" key="4">
    <source>
        <dbReference type="ARBA" id="ARBA00022801"/>
    </source>
</evidence>
<evidence type="ECO:0000313" key="7">
    <source>
        <dbReference type="Proteomes" id="UP000759131"/>
    </source>
</evidence>
<protein>
    <recommendedName>
        <fullName evidence="5">Peptidase A2 domain-containing protein</fullName>
    </recommendedName>
</protein>
<dbReference type="PROSITE" id="PS00141">
    <property type="entry name" value="ASP_PROTEASE"/>
    <property type="match status" value="1"/>
</dbReference>
<dbReference type="InterPro" id="IPR021109">
    <property type="entry name" value="Peptidase_aspartic_dom_sf"/>
</dbReference>
<gene>
    <name evidence="6" type="ORF">OSB1V03_LOCUS3173</name>
</gene>
<keyword evidence="2" id="KW-0645">Protease</keyword>
<dbReference type="Proteomes" id="UP000759131">
    <property type="component" value="Unassembled WGS sequence"/>
</dbReference>
<dbReference type="Gene3D" id="2.40.70.10">
    <property type="entry name" value="Acid Proteases"/>
    <property type="match status" value="1"/>
</dbReference>
<evidence type="ECO:0000256" key="3">
    <source>
        <dbReference type="ARBA" id="ARBA00022750"/>
    </source>
</evidence>
<dbReference type="EMBL" id="CAJPIZ010001249">
    <property type="protein sequence ID" value="CAG2103140.1"/>
    <property type="molecule type" value="Genomic_DNA"/>
</dbReference>
<dbReference type="PANTHER" id="PTHR12917">
    <property type="entry name" value="ASPARTYL PROTEASE DDI-RELATED"/>
    <property type="match status" value="1"/>
</dbReference>
<keyword evidence="4" id="KW-0378">Hydrolase</keyword>
<dbReference type="PROSITE" id="PS50175">
    <property type="entry name" value="ASP_PROT_RETROV"/>
    <property type="match status" value="1"/>
</dbReference>
<dbReference type="InterPro" id="IPR001995">
    <property type="entry name" value="Peptidase_A2_cat"/>
</dbReference>
<keyword evidence="7" id="KW-1185">Reference proteome</keyword>
<evidence type="ECO:0000259" key="5">
    <source>
        <dbReference type="PROSITE" id="PS50175"/>
    </source>
</evidence>
<comment type="similarity">
    <text evidence="1">Belongs to the DDI1 family.</text>
</comment>
<dbReference type="Pfam" id="PF09668">
    <property type="entry name" value="Asp_protease"/>
    <property type="match status" value="1"/>
</dbReference>
<feature type="domain" description="Peptidase A2" evidence="5">
    <location>
        <begin position="97"/>
        <end position="180"/>
    </location>
</feature>
<dbReference type="EMBL" id="OC855824">
    <property type="protein sequence ID" value="CAD7622710.1"/>
    <property type="molecule type" value="Genomic_DNA"/>
</dbReference>